<proteinExistence type="predicted"/>
<feature type="chain" id="PRO_5045563592" description="Apple domain-containing protein" evidence="1">
    <location>
        <begin position="20"/>
        <end position="180"/>
    </location>
</feature>
<evidence type="ECO:0000313" key="4">
    <source>
        <dbReference type="Proteomes" id="UP001521222"/>
    </source>
</evidence>
<protein>
    <recommendedName>
        <fullName evidence="2">Apple domain-containing protein</fullName>
    </recommendedName>
</protein>
<dbReference type="InterPro" id="IPR003609">
    <property type="entry name" value="Pan_app"/>
</dbReference>
<evidence type="ECO:0000256" key="1">
    <source>
        <dbReference type="SAM" id="SignalP"/>
    </source>
</evidence>
<feature type="domain" description="Apple" evidence="2">
    <location>
        <begin position="58"/>
        <end position="99"/>
    </location>
</feature>
<keyword evidence="1" id="KW-0732">Signal</keyword>
<accession>A0ABR3R1T1</accession>
<evidence type="ECO:0000259" key="2">
    <source>
        <dbReference type="Pfam" id="PF14295"/>
    </source>
</evidence>
<name>A0ABR3R1T1_9PLEO</name>
<sequence length="180" mass="18782">MATTIFIASALAASALVNAAVLPRQESSTGPSCENRAPQEKFRYTASSNKQFEVICGADYYGSDIGGVQWPGSFEGCLELCDANAECNAVSWNGACYLKGSVPGLDTSSNSAHVWTAKKNPSPTCDSNTSDGVVFPTSAGDFEIICGKDYGGNDLDAVDSVSFAECIETCAANQQCVDVS</sequence>
<dbReference type="Proteomes" id="UP001521222">
    <property type="component" value="Unassembled WGS sequence"/>
</dbReference>
<dbReference type="EMBL" id="JAKIXB020000023">
    <property type="protein sequence ID" value="KAL1598385.1"/>
    <property type="molecule type" value="Genomic_DNA"/>
</dbReference>
<feature type="domain" description="Apple" evidence="2">
    <location>
        <begin position="149"/>
        <end position="177"/>
    </location>
</feature>
<comment type="caution">
    <text evidence="3">The sequence shown here is derived from an EMBL/GenBank/DDBJ whole genome shotgun (WGS) entry which is preliminary data.</text>
</comment>
<gene>
    <name evidence="3" type="ORF">SLS59_007070</name>
</gene>
<reference evidence="3 4" key="1">
    <citation type="submission" date="2024-02" db="EMBL/GenBank/DDBJ databases">
        <title>De novo assembly and annotation of 12 fungi associated with fruit tree decline syndrome in Ontario, Canada.</title>
        <authorList>
            <person name="Sulman M."/>
            <person name="Ellouze W."/>
            <person name="Ilyukhin E."/>
        </authorList>
    </citation>
    <scope>NUCLEOTIDE SEQUENCE [LARGE SCALE GENOMIC DNA]</scope>
    <source>
        <strain evidence="3 4">M97-236</strain>
    </source>
</reference>
<dbReference type="Pfam" id="PF14295">
    <property type="entry name" value="PAN_4"/>
    <property type="match status" value="2"/>
</dbReference>
<organism evidence="3 4">
    <name type="scientific">Nothophoma quercina</name>
    <dbReference type="NCBI Taxonomy" id="749835"/>
    <lineage>
        <taxon>Eukaryota</taxon>
        <taxon>Fungi</taxon>
        <taxon>Dikarya</taxon>
        <taxon>Ascomycota</taxon>
        <taxon>Pezizomycotina</taxon>
        <taxon>Dothideomycetes</taxon>
        <taxon>Pleosporomycetidae</taxon>
        <taxon>Pleosporales</taxon>
        <taxon>Pleosporineae</taxon>
        <taxon>Didymellaceae</taxon>
        <taxon>Nothophoma</taxon>
    </lineage>
</organism>
<feature type="signal peptide" evidence="1">
    <location>
        <begin position="1"/>
        <end position="19"/>
    </location>
</feature>
<keyword evidence="4" id="KW-1185">Reference proteome</keyword>
<dbReference type="Gene3D" id="3.50.4.10">
    <property type="entry name" value="Hepatocyte Growth Factor"/>
    <property type="match status" value="1"/>
</dbReference>
<evidence type="ECO:0000313" key="3">
    <source>
        <dbReference type="EMBL" id="KAL1598385.1"/>
    </source>
</evidence>